<gene>
    <name evidence="1" type="ORF">UFOVP1655_30</name>
</gene>
<dbReference type="SUPFAM" id="SSF88697">
    <property type="entry name" value="PUA domain-like"/>
    <property type="match status" value="1"/>
</dbReference>
<evidence type="ECO:0000313" key="1">
    <source>
        <dbReference type="EMBL" id="CAB4222047.1"/>
    </source>
</evidence>
<sequence length="143" mass="16029">MISFKEFISEECFIIESDDIKMGLNVRSDKKAGISYADAIVDGKKQYETRNSHSLKHLVGKKVGIVRTGEGKAKAIGHCKIGEPIVVGEHDFRAREHQHLVPKDSAFDIKPGGVKYMYPITHAKRWSSEKDVAHGIVTRKIIK</sequence>
<organism evidence="1">
    <name type="scientific">uncultured Caudovirales phage</name>
    <dbReference type="NCBI Taxonomy" id="2100421"/>
    <lineage>
        <taxon>Viruses</taxon>
        <taxon>Duplodnaviria</taxon>
        <taxon>Heunggongvirae</taxon>
        <taxon>Uroviricota</taxon>
        <taxon>Caudoviricetes</taxon>
        <taxon>Peduoviridae</taxon>
        <taxon>Maltschvirus</taxon>
        <taxon>Maltschvirus maltsch</taxon>
    </lineage>
</organism>
<name>A0A6J5T648_9CAUD</name>
<dbReference type="Gene3D" id="2.30.130.30">
    <property type="entry name" value="Hypothetical protein"/>
    <property type="match status" value="1"/>
</dbReference>
<reference evidence="1" key="1">
    <citation type="submission" date="2020-05" db="EMBL/GenBank/DDBJ databases">
        <authorList>
            <person name="Chiriac C."/>
            <person name="Salcher M."/>
            <person name="Ghai R."/>
            <person name="Kavagutti S V."/>
        </authorList>
    </citation>
    <scope>NUCLEOTIDE SEQUENCE</scope>
</reference>
<proteinExistence type="predicted"/>
<dbReference type="InterPro" id="IPR015947">
    <property type="entry name" value="PUA-like_sf"/>
</dbReference>
<accession>A0A6J5T648</accession>
<protein>
    <submittedName>
        <fullName evidence="1">Uncharacterized protein</fullName>
    </submittedName>
</protein>
<dbReference type="EMBL" id="LR797523">
    <property type="protein sequence ID" value="CAB4222047.1"/>
    <property type="molecule type" value="Genomic_DNA"/>
</dbReference>